<protein>
    <recommendedName>
        <fullName evidence="3">Nucleotidyl transferase domain-containing protein</fullName>
    </recommendedName>
</protein>
<sequence>MKPEIEALMLAGGRGSRMGILTENAQKCLLLIEGRPMIGHIMEQLISAFGSVDLKVAISYKGEDVKGYIDRNKPPKVSVTYVPVPQGLDDYGAFKSAEGFIHGTFLAVPGDIIIEPQAYTQAMELLNTSNADVATTLSPHLDTADTHPVAKVKGLEVVEYLAKAPSQPDSDHLRDLMIFASNKKLFHYMRLYPNSEVYLGNVIQDIVNNHRSLYATSYESPWLHIAYPQDLLKPLPF</sequence>
<dbReference type="Proteomes" id="UP000177685">
    <property type="component" value="Unassembled WGS sequence"/>
</dbReference>
<evidence type="ECO:0000259" key="3">
    <source>
        <dbReference type="Pfam" id="PF00483"/>
    </source>
</evidence>
<feature type="domain" description="Nucleotidyl transferase" evidence="3">
    <location>
        <begin position="7"/>
        <end position="232"/>
    </location>
</feature>
<accession>A0A1G1VDB1</accession>
<evidence type="ECO:0000256" key="2">
    <source>
        <dbReference type="ARBA" id="ARBA00022695"/>
    </source>
</evidence>
<dbReference type="PANTHER" id="PTHR43584:SF8">
    <property type="entry name" value="N-ACETYLMURAMATE ALPHA-1-PHOSPHATE URIDYLYLTRANSFERASE"/>
    <property type="match status" value="1"/>
</dbReference>
<gene>
    <name evidence="4" type="ORF">A3A58_02075</name>
</gene>
<dbReference type="PANTHER" id="PTHR43584">
    <property type="entry name" value="NUCLEOTIDYL TRANSFERASE"/>
    <property type="match status" value="1"/>
</dbReference>
<evidence type="ECO:0000313" key="5">
    <source>
        <dbReference type="Proteomes" id="UP000177685"/>
    </source>
</evidence>
<dbReference type="EMBL" id="MHCD01000040">
    <property type="protein sequence ID" value="OGY13192.1"/>
    <property type="molecule type" value="Genomic_DNA"/>
</dbReference>
<dbReference type="Pfam" id="PF00483">
    <property type="entry name" value="NTP_transferase"/>
    <property type="match status" value="1"/>
</dbReference>
<proteinExistence type="predicted"/>
<dbReference type="AlphaFoldDB" id="A0A1G1VDB1"/>
<dbReference type="InterPro" id="IPR005835">
    <property type="entry name" value="NTP_transferase_dom"/>
</dbReference>
<keyword evidence="1" id="KW-0808">Transferase</keyword>
<dbReference type="InterPro" id="IPR050065">
    <property type="entry name" value="GlmU-like"/>
</dbReference>
<keyword evidence="2" id="KW-0548">Nucleotidyltransferase</keyword>
<dbReference type="GO" id="GO:0016779">
    <property type="term" value="F:nucleotidyltransferase activity"/>
    <property type="evidence" value="ECO:0007669"/>
    <property type="project" value="UniProtKB-KW"/>
</dbReference>
<evidence type="ECO:0000313" key="4">
    <source>
        <dbReference type="EMBL" id="OGY13192.1"/>
    </source>
</evidence>
<comment type="caution">
    <text evidence="4">The sequence shown here is derived from an EMBL/GenBank/DDBJ whole genome shotgun (WGS) entry which is preliminary data.</text>
</comment>
<evidence type="ECO:0000256" key="1">
    <source>
        <dbReference type="ARBA" id="ARBA00022679"/>
    </source>
</evidence>
<dbReference type="InterPro" id="IPR029044">
    <property type="entry name" value="Nucleotide-diphossugar_trans"/>
</dbReference>
<dbReference type="SUPFAM" id="SSF53448">
    <property type="entry name" value="Nucleotide-diphospho-sugar transferases"/>
    <property type="match status" value="1"/>
</dbReference>
<dbReference type="Gene3D" id="3.90.550.10">
    <property type="entry name" value="Spore Coat Polysaccharide Biosynthesis Protein SpsA, Chain A"/>
    <property type="match status" value="1"/>
</dbReference>
<name>A0A1G1VDB1_9BACT</name>
<organism evidence="4 5">
    <name type="scientific">Candidatus Blackburnbacteria bacterium RIFCSPLOWO2_01_FULL_41_27</name>
    <dbReference type="NCBI Taxonomy" id="1797520"/>
    <lineage>
        <taxon>Bacteria</taxon>
        <taxon>Candidatus Blackburniibacteriota</taxon>
    </lineage>
</organism>
<reference evidence="4 5" key="1">
    <citation type="journal article" date="2016" name="Nat. Commun.">
        <title>Thousands of microbial genomes shed light on interconnected biogeochemical processes in an aquifer system.</title>
        <authorList>
            <person name="Anantharaman K."/>
            <person name="Brown C.T."/>
            <person name="Hug L.A."/>
            <person name="Sharon I."/>
            <person name="Castelle C.J."/>
            <person name="Probst A.J."/>
            <person name="Thomas B.C."/>
            <person name="Singh A."/>
            <person name="Wilkins M.J."/>
            <person name="Karaoz U."/>
            <person name="Brodie E.L."/>
            <person name="Williams K.H."/>
            <person name="Hubbard S.S."/>
            <person name="Banfield J.F."/>
        </authorList>
    </citation>
    <scope>NUCLEOTIDE SEQUENCE [LARGE SCALE GENOMIC DNA]</scope>
</reference>